<proteinExistence type="predicted"/>
<accession>A0A077M739</accession>
<keyword evidence="2" id="KW-1185">Reference proteome</keyword>
<evidence type="ECO:0008006" key="3">
    <source>
        <dbReference type="Google" id="ProtNLM"/>
    </source>
</evidence>
<evidence type="ECO:0000313" key="2">
    <source>
        <dbReference type="Proteomes" id="UP000035720"/>
    </source>
</evidence>
<dbReference type="AlphaFoldDB" id="A0A077M739"/>
<name>A0A077M739_9MICO</name>
<dbReference type="PANTHER" id="PTHR38479:SF2">
    <property type="entry name" value="WINGED HELIX DNA-BINDING DOMAIN-CONTAINING PROTEIN"/>
    <property type="match status" value="1"/>
</dbReference>
<gene>
    <name evidence="1" type="ORF">BN13_110017</name>
</gene>
<dbReference type="Proteomes" id="UP000035720">
    <property type="component" value="Unassembled WGS sequence"/>
</dbReference>
<reference evidence="1 2" key="1">
    <citation type="journal article" date="2013" name="ISME J.">
        <title>A metabolic model for members of the genus Tetrasphaera involved in enhanced biological phosphorus removal.</title>
        <authorList>
            <person name="Kristiansen R."/>
            <person name="Nguyen H.T.T."/>
            <person name="Saunders A.M."/>
            <person name="Nielsen J.L."/>
            <person name="Wimmer R."/>
            <person name="Le V.Q."/>
            <person name="McIlroy S.J."/>
            <person name="Petrovski S."/>
            <person name="Seviour R.J."/>
            <person name="Calteau A."/>
            <person name="Nielsen K.L."/>
            <person name="Nielsen P.H."/>
        </authorList>
    </citation>
    <scope>NUCLEOTIDE SEQUENCE [LARGE SCALE GENOMIC DNA]</scope>
    <source>
        <strain evidence="1 2">Ben 74</strain>
    </source>
</reference>
<dbReference type="InterPro" id="IPR009351">
    <property type="entry name" value="AlkZ-like"/>
</dbReference>
<dbReference type="RefSeq" id="WP_048544359.1">
    <property type="nucleotide sequence ID" value="NZ_HF571038.1"/>
</dbReference>
<dbReference type="STRING" id="1193518.BN13_110017"/>
<dbReference type="EMBL" id="CAJC01000013">
    <property type="protein sequence ID" value="CCI51615.1"/>
    <property type="molecule type" value="Genomic_DNA"/>
</dbReference>
<organism evidence="1 2">
    <name type="scientific">Nostocoides jenkinsii Ben 74</name>
    <dbReference type="NCBI Taxonomy" id="1193518"/>
    <lineage>
        <taxon>Bacteria</taxon>
        <taxon>Bacillati</taxon>
        <taxon>Actinomycetota</taxon>
        <taxon>Actinomycetes</taxon>
        <taxon>Micrococcales</taxon>
        <taxon>Intrasporangiaceae</taxon>
        <taxon>Nostocoides</taxon>
    </lineage>
</organism>
<comment type="caution">
    <text evidence="1">The sequence shown here is derived from an EMBL/GenBank/DDBJ whole genome shotgun (WGS) entry which is preliminary data.</text>
</comment>
<dbReference type="PANTHER" id="PTHR38479">
    <property type="entry name" value="LMO0824 PROTEIN"/>
    <property type="match status" value="1"/>
</dbReference>
<dbReference type="Pfam" id="PF06224">
    <property type="entry name" value="AlkZ-like"/>
    <property type="match status" value="1"/>
</dbReference>
<sequence length="394" mass="42725">MPLSWDDLAGASLARQFPERTAQFPDDTADSPSPERVATLLGAIGPIQAQNARAPFIGLAARIPGVTHAQISAAYTARSIVRGSNLRGTVHTSTPADHALLDAVTHLGQRAPQARTLRLVETDLAAVWAAQEAFAAQDPRTPAQLWEHLRDWISEHDPTASPRLNDAAGRYFGFGHGGLIREPLTGSWSGQTAPGYRSASAVLGTDYTAARTGFRNDPDATADALVRLHLARFGPASRHDVAWFSGLGLTAIDRALARAAGSLHQDIGPDERIYWSLPDAPPPRSVDGVRLLPEFDALLCSIDPRARRRFVAPEHYDILWRQENGMLLAPLMVDGRLTGYWRLVGAGRKRSVEVTYFARTRKPRRAEFDQPLAALAAAMALDIDGLAVARHTGT</sequence>
<dbReference type="OrthoDB" id="9148135at2"/>
<evidence type="ECO:0000313" key="1">
    <source>
        <dbReference type="EMBL" id="CCI51615.1"/>
    </source>
</evidence>
<protein>
    <recommendedName>
        <fullName evidence="3">Winged helix DNA-binding domain-containing protein</fullName>
    </recommendedName>
</protein>